<comment type="caution">
    <text evidence="3">The sequence shown here is derived from an EMBL/GenBank/DDBJ whole genome shotgun (WGS) entry which is preliminary data.</text>
</comment>
<proteinExistence type="predicted"/>
<comment type="subcellular location">
    <subcellularLocation>
        <location evidence="1">Virion</location>
    </subcellularLocation>
</comment>
<dbReference type="AlphaFoldDB" id="A0A1V8RWM2"/>
<dbReference type="Gene3D" id="3.30.2400.10">
    <property type="entry name" value="Major capsid protein gp5"/>
    <property type="match status" value="1"/>
</dbReference>
<feature type="domain" description="Phage capsid-like C-terminal" evidence="2">
    <location>
        <begin position="97"/>
        <end position="365"/>
    </location>
</feature>
<evidence type="ECO:0000256" key="1">
    <source>
        <dbReference type="ARBA" id="ARBA00004328"/>
    </source>
</evidence>
<protein>
    <submittedName>
        <fullName evidence="3">Capsid protein</fullName>
    </submittedName>
</protein>
<dbReference type="Pfam" id="PF05065">
    <property type="entry name" value="Phage_capsid"/>
    <property type="match status" value="1"/>
</dbReference>
<gene>
    <name evidence="3" type="ORF">BFN67_01645</name>
</gene>
<dbReference type="OrthoDB" id="637859at2"/>
<reference evidence="3 4" key="1">
    <citation type="journal article" date="2016" name="Int. J. Syst. Evol. Microbiol.">
        <title>Pseudaminobacter manganicus sp. nov., isolated from sludge of a manganese mine.</title>
        <authorList>
            <person name="Li J."/>
            <person name="Huang J."/>
            <person name="Liao S."/>
            <person name="Wang G."/>
        </authorList>
    </citation>
    <scope>NUCLEOTIDE SEQUENCE [LARGE SCALE GENOMIC DNA]</scope>
    <source>
        <strain evidence="3 4">JH-7</strain>
    </source>
</reference>
<dbReference type="Gene3D" id="3.30.2320.10">
    <property type="entry name" value="hypothetical protein PF0899 domain"/>
    <property type="match status" value="1"/>
</dbReference>
<dbReference type="InterPro" id="IPR024455">
    <property type="entry name" value="Phage_capsid"/>
</dbReference>
<dbReference type="RefSeq" id="WP_080917830.1">
    <property type="nucleotide sequence ID" value="NZ_MDET01000001.1"/>
</dbReference>
<sequence>MADLAHMITELGNGFNEKTADLSTRLSELEKRAAREPARDYVAANDDFPLSAALLDSKDVQNLTSTFRGRAVVKLQDERADITSGNSTVGAGRSAGTSLVPGHRVPGIVSPYQRELRLRDVIGSARTTSSSVEWAKETGFTNNARPVTEGTTKPKSDLEFNLVTSPVRTIAHTFKISRQMLDDAPALAAYVGRRGTYGLQFVEEQQVLSGSGTGQNLNGIIPQATDYAPVFSDTADTAFDRVNQAISQAEDAEVPVNAIVLNRRDWRRMLGIKDGDKRYISAQSPFGLQDQRLWNLPVVATNAMAAGEFLVGAFQDGATIFDRLDVEVLLSTENEDDFVKNLATVRIESRLALAVFRPEAFIYGDLYPAVSG</sequence>
<accession>A0A1V8RWM2</accession>
<dbReference type="EMBL" id="MDET01000001">
    <property type="protein sequence ID" value="OQM77566.1"/>
    <property type="molecule type" value="Genomic_DNA"/>
</dbReference>
<organism evidence="3 4">
    <name type="scientific">Manganibacter manganicus</name>
    <dbReference type="NCBI Taxonomy" id="1873176"/>
    <lineage>
        <taxon>Bacteria</taxon>
        <taxon>Pseudomonadati</taxon>
        <taxon>Pseudomonadota</taxon>
        <taxon>Alphaproteobacteria</taxon>
        <taxon>Hyphomicrobiales</taxon>
        <taxon>Phyllobacteriaceae</taxon>
        <taxon>Manganibacter</taxon>
    </lineage>
</organism>
<keyword evidence="4" id="KW-1185">Reference proteome</keyword>
<dbReference type="InterPro" id="IPR054612">
    <property type="entry name" value="Phage_capsid-like_C"/>
</dbReference>
<evidence type="ECO:0000313" key="4">
    <source>
        <dbReference type="Proteomes" id="UP000191905"/>
    </source>
</evidence>
<evidence type="ECO:0000259" key="2">
    <source>
        <dbReference type="Pfam" id="PF05065"/>
    </source>
</evidence>
<dbReference type="STRING" id="1873176.BFN67_01645"/>
<dbReference type="NCBIfam" id="TIGR01554">
    <property type="entry name" value="major_cap_HK97"/>
    <property type="match status" value="1"/>
</dbReference>
<evidence type="ECO:0000313" key="3">
    <source>
        <dbReference type="EMBL" id="OQM77566.1"/>
    </source>
</evidence>
<name>A0A1V8RWM2_9HYPH</name>
<dbReference type="Proteomes" id="UP000191905">
    <property type="component" value="Unassembled WGS sequence"/>
</dbReference>
<dbReference type="SUPFAM" id="SSF56563">
    <property type="entry name" value="Major capsid protein gp5"/>
    <property type="match status" value="1"/>
</dbReference>